<sequence>MLRLSAQHLHELAQYAGDHGVRVVTENWFALLDRPAEVLHLLEALDGEVGLLLDFGNWTGERKYADLAQIARLAESTHAKANYDADGNLQTADYAHCLKICADAGFQGPHSLIFDSAGDEWTEIAKLRDFVLAAL</sequence>
<evidence type="ECO:0000313" key="3">
    <source>
        <dbReference type="Proteomes" id="UP000287394"/>
    </source>
</evidence>
<dbReference type="KEGG" id="ccot:CCAX7_16560"/>
<dbReference type="InterPro" id="IPR036237">
    <property type="entry name" value="Xyl_isomerase-like_sf"/>
</dbReference>
<dbReference type="EMBL" id="AP025739">
    <property type="protein sequence ID" value="BDI29605.1"/>
    <property type="molecule type" value="Genomic_DNA"/>
</dbReference>
<dbReference type="Gene3D" id="3.20.20.150">
    <property type="entry name" value="Divalent-metal-dependent TIM barrel enzymes"/>
    <property type="match status" value="1"/>
</dbReference>
<protein>
    <recommendedName>
        <fullName evidence="1">Xylose isomerase-like TIM barrel domain-containing protein</fullName>
    </recommendedName>
</protein>
<evidence type="ECO:0000259" key="1">
    <source>
        <dbReference type="Pfam" id="PF01261"/>
    </source>
</evidence>
<dbReference type="SUPFAM" id="SSF51658">
    <property type="entry name" value="Xylose isomerase-like"/>
    <property type="match status" value="1"/>
</dbReference>
<feature type="domain" description="Xylose isomerase-like TIM barrel" evidence="1">
    <location>
        <begin position="4"/>
        <end position="112"/>
    </location>
</feature>
<name>A0A402CYW7_9BACT</name>
<gene>
    <name evidence="2" type="ORF">CCAX7_16560</name>
</gene>
<dbReference type="AlphaFoldDB" id="A0A402CYW7"/>
<reference evidence="2 3" key="1">
    <citation type="journal article" date="2019" name="Int. J. Syst. Evol. Microbiol.">
        <title>Capsulimonas corticalis gen. nov., sp. nov., an aerobic capsulated bacterium, of a novel bacterial order, Capsulimonadales ord. nov., of the class Armatimonadia of the phylum Armatimonadetes.</title>
        <authorList>
            <person name="Li J."/>
            <person name="Kudo C."/>
            <person name="Tonouchi A."/>
        </authorList>
    </citation>
    <scope>NUCLEOTIDE SEQUENCE [LARGE SCALE GENOMIC DNA]</scope>
    <source>
        <strain evidence="2 3">AX-7</strain>
    </source>
</reference>
<dbReference type="InterPro" id="IPR013022">
    <property type="entry name" value="Xyl_isomerase-like_TIM-brl"/>
</dbReference>
<accession>A0A402CYW7</accession>
<evidence type="ECO:0000313" key="2">
    <source>
        <dbReference type="EMBL" id="BDI29605.1"/>
    </source>
</evidence>
<proteinExistence type="predicted"/>
<dbReference type="Pfam" id="PF01261">
    <property type="entry name" value="AP_endonuc_2"/>
    <property type="match status" value="1"/>
</dbReference>
<dbReference type="Proteomes" id="UP000287394">
    <property type="component" value="Chromosome"/>
</dbReference>
<keyword evidence="3" id="KW-1185">Reference proteome</keyword>
<organism evidence="2 3">
    <name type="scientific">Capsulimonas corticalis</name>
    <dbReference type="NCBI Taxonomy" id="2219043"/>
    <lineage>
        <taxon>Bacteria</taxon>
        <taxon>Bacillati</taxon>
        <taxon>Armatimonadota</taxon>
        <taxon>Armatimonadia</taxon>
        <taxon>Capsulimonadales</taxon>
        <taxon>Capsulimonadaceae</taxon>
        <taxon>Capsulimonas</taxon>
    </lineage>
</organism>